<comment type="caution">
    <text evidence="3">The sequence shown here is derived from an EMBL/GenBank/DDBJ whole genome shotgun (WGS) entry which is preliminary data.</text>
</comment>
<evidence type="ECO:0000313" key="3">
    <source>
        <dbReference type="EMBL" id="KDN35777.1"/>
    </source>
</evidence>
<gene>
    <name evidence="3" type="ORF">K437DRAFT_260308</name>
</gene>
<dbReference type="HOGENOM" id="CLU_2348163_0_0_1"/>
<dbReference type="Proteomes" id="UP000027361">
    <property type="component" value="Unassembled WGS sequence"/>
</dbReference>
<organism evidence="3 4">
    <name type="scientific">Tilletiaria anomala (strain ATCC 24038 / CBS 436.72 / UBC 951)</name>
    <dbReference type="NCBI Taxonomy" id="1037660"/>
    <lineage>
        <taxon>Eukaryota</taxon>
        <taxon>Fungi</taxon>
        <taxon>Dikarya</taxon>
        <taxon>Basidiomycota</taxon>
        <taxon>Ustilaginomycotina</taxon>
        <taxon>Exobasidiomycetes</taxon>
        <taxon>Georgefischeriales</taxon>
        <taxon>Tilletiariaceae</taxon>
        <taxon>Tilletiaria</taxon>
    </lineage>
</organism>
<keyword evidence="2" id="KW-0472">Membrane</keyword>
<name>A0A066V249_TILAU</name>
<feature type="region of interest" description="Disordered" evidence="1">
    <location>
        <begin position="73"/>
        <end position="97"/>
    </location>
</feature>
<keyword evidence="2" id="KW-0812">Transmembrane</keyword>
<dbReference type="GeneID" id="25265512"/>
<dbReference type="EMBL" id="JMSN01000196">
    <property type="protein sequence ID" value="KDN35777.1"/>
    <property type="molecule type" value="Genomic_DNA"/>
</dbReference>
<keyword evidence="4" id="KW-1185">Reference proteome</keyword>
<evidence type="ECO:0000256" key="1">
    <source>
        <dbReference type="SAM" id="MobiDB-lite"/>
    </source>
</evidence>
<dbReference type="RefSeq" id="XP_013239860.1">
    <property type="nucleotide sequence ID" value="XM_013384406.1"/>
</dbReference>
<feature type="transmembrane region" description="Helical" evidence="2">
    <location>
        <begin position="28"/>
        <end position="46"/>
    </location>
</feature>
<dbReference type="AlphaFoldDB" id="A0A066V249"/>
<evidence type="ECO:0000256" key="2">
    <source>
        <dbReference type="SAM" id="Phobius"/>
    </source>
</evidence>
<protein>
    <submittedName>
        <fullName evidence="3">Uncharacterized protein</fullName>
    </submittedName>
</protein>
<keyword evidence="2" id="KW-1133">Transmembrane helix</keyword>
<evidence type="ECO:0000313" key="4">
    <source>
        <dbReference type="Proteomes" id="UP000027361"/>
    </source>
</evidence>
<dbReference type="InParanoid" id="A0A066V249"/>
<reference evidence="3 4" key="1">
    <citation type="submission" date="2014-05" db="EMBL/GenBank/DDBJ databases">
        <title>Draft genome sequence of a rare smut relative, Tilletiaria anomala UBC 951.</title>
        <authorList>
            <consortium name="DOE Joint Genome Institute"/>
            <person name="Toome M."/>
            <person name="Kuo A."/>
            <person name="Henrissat B."/>
            <person name="Lipzen A."/>
            <person name="Tritt A."/>
            <person name="Yoshinaga Y."/>
            <person name="Zane M."/>
            <person name="Barry K."/>
            <person name="Grigoriev I.V."/>
            <person name="Spatafora J.W."/>
            <person name="Aimea M.C."/>
        </authorList>
    </citation>
    <scope>NUCLEOTIDE SEQUENCE [LARGE SCALE GENOMIC DNA]</scope>
    <source>
        <strain evidence="3 4">UBC 951</strain>
    </source>
</reference>
<accession>A0A066V249</accession>
<sequence length="97" mass="11090">METMLTRNHSDSMKPSTYQSSDVCVLRLHAFLLPWIVALWLASAYMSPPHLPRDSDGKSGEIRRFVFRPTPPKTSILVPIQPNRTGSSSVQIHWQMR</sequence>
<proteinExistence type="predicted"/>
<feature type="compositionally biased region" description="Polar residues" evidence="1">
    <location>
        <begin position="82"/>
        <end position="97"/>
    </location>
</feature>